<evidence type="ECO:0000256" key="1">
    <source>
        <dbReference type="ARBA" id="ARBA00004141"/>
    </source>
</evidence>
<feature type="transmembrane region" description="Helical" evidence="6">
    <location>
        <begin position="312"/>
        <end position="334"/>
    </location>
</feature>
<name>A0A9W7ZQN5_9FUNG</name>
<comment type="caution">
    <text evidence="7">The sequence shown here is derived from an EMBL/GenBank/DDBJ whole genome shotgun (WGS) entry which is preliminary data.</text>
</comment>
<dbReference type="InterPro" id="IPR050598">
    <property type="entry name" value="AminoAcid_Transporter"/>
</dbReference>
<feature type="compositionally biased region" description="Polar residues" evidence="5">
    <location>
        <begin position="82"/>
        <end position="93"/>
    </location>
</feature>
<dbReference type="Gene3D" id="1.20.1740.10">
    <property type="entry name" value="Amino acid/polyamine transporter I"/>
    <property type="match status" value="1"/>
</dbReference>
<dbReference type="PANTHER" id="PTHR11785">
    <property type="entry name" value="AMINO ACID TRANSPORTER"/>
    <property type="match status" value="1"/>
</dbReference>
<feature type="compositionally biased region" description="Polar residues" evidence="5">
    <location>
        <begin position="13"/>
        <end position="42"/>
    </location>
</feature>
<keyword evidence="4 6" id="KW-0472">Membrane</keyword>
<reference evidence="7" key="1">
    <citation type="submission" date="2022-07" db="EMBL/GenBank/DDBJ databases">
        <title>Phylogenomic reconstructions and comparative analyses of Kickxellomycotina fungi.</title>
        <authorList>
            <person name="Reynolds N.K."/>
            <person name="Stajich J.E."/>
            <person name="Barry K."/>
            <person name="Grigoriev I.V."/>
            <person name="Crous P."/>
            <person name="Smith M.E."/>
        </authorList>
    </citation>
    <scope>NUCLEOTIDE SEQUENCE</scope>
    <source>
        <strain evidence="7">NBRC 100468</strain>
    </source>
</reference>
<feature type="region of interest" description="Disordered" evidence="5">
    <location>
        <begin position="717"/>
        <end position="766"/>
    </location>
</feature>
<evidence type="ECO:0000256" key="6">
    <source>
        <dbReference type="SAM" id="Phobius"/>
    </source>
</evidence>
<dbReference type="GO" id="GO:0015179">
    <property type="term" value="F:L-amino acid transmembrane transporter activity"/>
    <property type="evidence" value="ECO:0007669"/>
    <property type="project" value="TreeGrafter"/>
</dbReference>
<dbReference type="Proteomes" id="UP001150538">
    <property type="component" value="Unassembled WGS sequence"/>
</dbReference>
<dbReference type="OrthoDB" id="5982228at2759"/>
<evidence type="ECO:0000256" key="4">
    <source>
        <dbReference type="ARBA" id="ARBA00023136"/>
    </source>
</evidence>
<keyword evidence="2 6" id="KW-0812">Transmembrane</keyword>
<evidence type="ECO:0000256" key="3">
    <source>
        <dbReference type="ARBA" id="ARBA00022989"/>
    </source>
</evidence>
<organism evidence="7 8">
    <name type="scientific">Mycoemilia scoparia</name>
    <dbReference type="NCBI Taxonomy" id="417184"/>
    <lineage>
        <taxon>Eukaryota</taxon>
        <taxon>Fungi</taxon>
        <taxon>Fungi incertae sedis</taxon>
        <taxon>Zoopagomycota</taxon>
        <taxon>Kickxellomycotina</taxon>
        <taxon>Kickxellomycetes</taxon>
        <taxon>Kickxellales</taxon>
        <taxon>Kickxellaceae</taxon>
        <taxon>Mycoemilia</taxon>
    </lineage>
</organism>
<feature type="transmembrane region" description="Helical" evidence="6">
    <location>
        <begin position="122"/>
        <end position="144"/>
    </location>
</feature>
<feature type="compositionally biased region" description="Acidic residues" evidence="5">
    <location>
        <begin position="55"/>
        <end position="65"/>
    </location>
</feature>
<feature type="compositionally biased region" description="Polar residues" evidence="5">
    <location>
        <begin position="730"/>
        <end position="744"/>
    </location>
</feature>
<feature type="transmembrane region" description="Helical" evidence="6">
    <location>
        <begin position="508"/>
        <end position="525"/>
    </location>
</feature>
<dbReference type="GO" id="GO:0016020">
    <property type="term" value="C:membrane"/>
    <property type="evidence" value="ECO:0007669"/>
    <property type="project" value="UniProtKB-SubCell"/>
</dbReference>
<feature type="compositionally biased region" description="Low complexity" evidence="5">
    <location>
        <begin position="99"/>
        <end position="119"/>
    </location>
</feature>
<evidence type="ECO:0000256" key="2">
    <source>
        <dbReference type="ARBA" id="ARBA00022692"/>
    </source>
</evidence>
<accession>A0A9W7ZQN5</accession>
<comment type="subcellular location">
    <subcellularLocation>
        <location evidence="1">Membrane</location>
        <topology evidence="1">Multi-pass membrane protein</topology>
    </subcellularLocation>
</comment>
<feature type="transmembrane region" description="Helical" evidence="6">
    <location>
        <begin position="537"/>
        <end position="556"/>
    </location>
</feature>
<gene>
    <name evidence="7" type="ORF">H4219_005005</name>
</gene>
<feature type="transmembrane region" description="Helical" evidence="6">
    <location>
        <begin position="280"/>
        <end position="300"/>
    </location>
</feature>
<feature type="compositionally biased region" description="Polar residues" evidence="5">
    <location>
        <begin position="751"/>
        <end position="766"/>
    </location>
</feature>
<keyword evidence="3 6" id="KW-1133">Transmembrane helix</keyword>
<feature type="transmembrane region" description="Helical" evidence="6">
    <location>
        <begin position="203"/>
        <end position="229"/>
    </location>
</feature>
<proteinExistence type="predicted"/>
<feature type="transmembrane region" description="Helical" evidence="6">
    <location>
        <begin position="400"/>
        <end position="426"/>
    </location>
</feature>
<feature type="transmembrane region" description="Helical" evidence="6">
    <location>
        <begin position="568"/>
        <end position="591"/>
    </location>
</feature>
<dbReference type="AlphaFoldDB" id="A0A9W7ZQN5"/>
<feature type="transmembrane region" description="Helical" evidence="6">
    <location>
        <begin position="156"/>
        <end position="183"/>
    </location>
</feature>
<dbReference type="Pfam" id="PF13520">
    <property type="entry name" value="AA_permease_2"/>
    <property type="match status" value="1"/>
</dbReference>
<keyword evidence="8" id="KW-1185">Reference proteome</keyword>
<evidence type="ECO:0000313" key="7">
    <source>
        <dbReference type="EMBL" id="KAJ1913925.1"/>
    </source>
</evidence>
<dbReference type="PANTHER" id="PTHR11785:SF353">
    <property type="entry name" value="METHIONINE TRANSPORTER (EUROFUNG)"/>
    <property type="match status" value="1"/>
</dbReference>
<protein>
    <submittedName>
        <fullName evidence="7">Uncharacterized protein</fullName>
    </submittedName>
</protein>
<feature type="compositionally biased region" description="Polar residues" evidence="5">
    <location>
        <begin position="650"/>
        <end position="660"/>
    </location>
</feature>
<sequence length="766" mass="83061">MPKPRYSLLESPKLTTTAVQSSTPFSNNENDYQSSILNTDTTNKIDSSSGKSNNDDDDDSEDEILLDSFKPHNKNKTNNNNDLSNHQFHSQVQEDSEDITTPPANTTTTITKPQQQQQQKGTIGLLTGTSLVISQLIGSGIFSTPSSVMDEMKSPLMALTIWIVGAIITIGGALAFCEMGLMFPKNGGMMRYLTKAYPKPNGLFGFVFGWSIIFFMRPAGMAAGGIVFAKYLMYAIVGRDEWKSRGTGGSSSSNSSGGGGGGASFSLSSSSSSINLKEEYVVRGVAFAGITCMALLNYFSVKWALRCIKIMAFFKIVVLTIITVVGIACMTGAYKPQGMVQGLQEMQGGRSTWERGFSGTSTSVNDYVKAFNRVFWAYEGWANLHYVAGEIRNPRRNMPLAIGLGISVTGLLYVLVNAAFITVVPFETFREAGETLGAVYTNIVFGHVVGERILPLFICLSVLAVPIADLYSGCRLIAATAEMGYIGWADKLSTTKKGGRGGGDTTPVVSLACLWCLAIVFLMGLPPGKVFDRLLDLTQYPGWIFYGLTVAGVIFLRKRYPSHPLRTFRVWLPYTFPFIGLCAILAVAAFVPPHVDKNKTPEGGDGNSQKLYFLSPLLGLVFISSMSIPWYFIMVRGNKNKRGGIGRRPSQVSLDGNGSRFNKETESDDEDGGAFDSYELAPMDTGGSDNSFSPHADLSPSAAAPTRIMMAQAPQALKAGTSYDSHKRNTISTTRPRATSNSGDTIRDGDINSNGSRSSSNDYRYY</sequence>
<feature type="region of interest" description="Disordered" evidence="5">
    <location>
        <begin position="1"/>
        <end position="119"/>
    </location>
</feature>
<evidence type="ECO:0000313" key="8">
    <source>
        <dbReference type="Proteomes" id="UP001150538"/>
    </source>
</evidence>
<evidence type="ECO:0000256" key="5">
    <source>
        <dbReference type="SAM" id="MobiDB-lite"/>
    </source>
</evidence>
<dbReference type="EMBL" id="JANBPU010000230">
    <property type="protein sequence ID" value="KAJ1913925.1"/>
    <property type="molecule type" value="Genomic_DNA"/>
</dbReference>
<feature type="region of interest" description="Disordered" evidence="5">
    <location>
        <begin position="644"/>
        <end position="701"/>
    </location>
</feature>
<dbReference type="InterPro" id="IPR002293">
    <property type="entry name" value="AA/rel_permease1"/>
</dbReference>
<feature type="transmembrane region" description="Helical" evidence="6">
    <location>
        <begin position="611"/>
        <end position="633"/>
    </location>
</feature>